<dbReference type="STRING" id="866536.Belba_1677"/>
<accession>I3Z4W5</accession>
<dbReference type="HOGENOM" id="CLU_2970132_0_0_10"/>
<gene>
    <name evidence="1" type="ordered locus">Belba_1677</name>
</gene>
<evidence type="ECO:0000313" key="1">
    <source>
        <dbReference type="EMBL" id="AFL84283.1"/>
    </source>
</evidence>
<proteinExistence type="predicted"/>
<name>I3Z4W5_BELBD</name>
<dbReference type="RefSeq" id="WP_014772267.1">
    <property type="nucleotide sequence ID" value="NC_018010.1"/>
</dbReference>
<sequence>MKKKVRLLVAGAMLVLFSGGVYLEVSAQRVGETGWKKWDGKNCCTGSGSCLVTEAGNC</sequence>
<protein>
    <submittedName>
        <fullName evidence="1">Uncharacterized protein</fullName>
    </submittedName>
</protein>
<dbReference type="EMBL" id="CP003281">
    <property type="protein sequence ID" value="AFL84283.1"/>
    <property type="molecule type" value="Genomic_DNA"/>
</dbReference>
<reference evidence="2" key="1">
    <citation type="submission" date="2012-06" db="EMBL/GenBank/DDBJ databases">
        <title>The complete genome of Belliella baltica DSM 15883.</title>
        <authorList>
            <person name="Lucas S."/>
            <person name="Copeland A."/>
            <person name="Lapidus A."/>
            <person name="Goodwin L."/>
            <person name="Pitluck S."/>
            <person name="Peters L."/>
            <person name="Mikhailova N."/>
            <person name="Davenport K."/>
            <person name="Kyrpides N."/>
            <person name="Mavromatis K."/>
            <person name="Pagani I."/>
            <person name="Ivanova N."/>
            <person name="Ovchinnikova G."/>
            <person name="Zeytun A."/>
            <person name="Detter J.C."/>
            <person name="Han C."/>
            <person name="Land M."/>
            <person name="Hauser L."/>
            <person name="Markowitz V."/>
            <person name="Cheng J.-F."/>
            <person name="Hugenholtz P."/>
            <person name="Woyke T."/>
            <person name="Wu D."/>
            <person name="Tindall B."/>
            <person name="Pomrenke H."/>
            <person name="Brambilla E."/>
            <person name="Klenk H.-P."/>
            <person name="Eisen J.A."/>
        </authorList>
    </citation>
    <scope>NUCLEOTIDE SEQUENCE [LARGE SCALE GENOMIC DNA]</scope>
    <source>
        <strain evidence="2">DSM 15883 / CIP 108006 / LMG 21964 / BA134</strain>
    </source>
</reference>
<dbReference type="KEGG" id="bbd:Belba_1677"/>
<dbReference type="AlphaFoldDB" id="I3Z4W5"/>
<keyword evidence="2" id="KW-1185">Reference proteome</keyword>
<organism evidence="1 2">
    <name type="scientific">Belliella baltica (strain DSM 15883 / CIP 108006 / LMG 21964 / BA134)</name>
    <dbReference type="NCBI Taxonomy" id="866536"/>
    <lineage>
        <taxon>Bacteria</taxon>
        <taxon>Pseudomonadati</taxon>
        <taxon>Bacteroidota</taxon>
        <taxon>Cytophagia</taxon>
        <taxon>Cytophagales</taxon>
        <taxon>Cyclobacteriaceae</taxon>
        <taxon>Belliella</taxon>
    </lineage>
</organism>
<evidence type="ECO:0000313" key="2">
    <source>
        <dbReference type="Proteomes" id="UP000006050"/>
    </source>
</evidence>
<dbReference type="Proteomes" id="UP000006050">
    <property type="component" value="Chromosome"/>
</dbReference>